<dbReference type="PIRSF" id="PIRSF016578">
    <property type="entry name" value="HsaA"/>
    <property type="match status" value="1"/>
</dbReference>
<keyword evidence="5" id="KW-1185">Reference proteome</keyword>
<dbReference type="Pfam" id="PF08028">
    <property type="entry name" value="Acyl-CoA_dh_2"/>
    <property type="match status" value="1"/>
</dbReference>
<protein>
    <recommendedName>
        <fullName evidence="6">Acyl-CoA dehydrogenase C-terminal domain-containing protein</fullName>
    </recommendedName>
</protein>
<name>A0A4Y9M7Z4_9BRAD</name>
<gene>
    <name evidence="4" type="ORF">E4K65_04380</name>
</gene>
<feature type="domain" description="Acyl-CoA dehydrogenase C-terminal" evidence="3">
    <location>
        <begin position="277"/>
        <end position="410"/>
    </location>
</feature>
<evidence type="ECO:0000259" key="3">
    <source>
        <dbReference type="Pfam" id="PF08028"/>
    </source>
</evidence>
<proteinExistence type="predicted"/>
<dbReference type="Gene3D" id="2.40.110.10">
    <property type="entry name" value="Butyryl-CoA Dehydrogenase, subunit A, domain 2"/>
    <property type="match status" value="1"/>
</dbReference>
<feature type="domain" description="Acyl-CoA dehydrogenase/oxidase N-terminal" evidence="2">
    <location>
        <begin position="50"/>
        <end position="129"/>
    </location>
</feature>
<evidence type="ECO:0000313" key="4">
    <source>
        <dbReference type="EMBL" id="TFV51309.1"/>
    </source>
</evidence>
<sequence>MPIAGYGALSENIRRLKMNVQAMPKSLPVPEPHLTPQDLVERAASMRTLLRESQDETDERGHYSDAIQQKFIDAGFYRILQPKMFGGYEFDYETFFRVMVEISRGHPSAGWCLTLAASHAPVIASHWSEAAQIEIFGSSGHFASPHRAAPGGTCLPVEGGYIINGVWPYASGIPHSTHFLGATLLHTSFPPRILNFVVPQGQYTILGDWGGDRTLGMRGSGSNSVKLENVFVPEHMTAFFDALGAKQDLSDGTPGTRLHGNPMYLGVLMGPYHASLTSPIVGAARAAIDEYRDILLSQNTFVPPFIKRAFETDFQVNYGRAIALTDAAEGVLLQGLRKHMDYCQRWAKTGLQASVEENLRLWGMLQTGARLACEAIELLFQTAGSTAARKGSRMLRYFGDAQMYRGHISSQYMTFAKYIGRSNLGLPTGFLDL</sequence>
<dbReference type="Gene3D" id="1.10.540.10">
    <property type="entry name" value="Acyl-CoA dehydrogenase/oxidase, N-terminal domain"/>
    <property type="match status" value="1"/>
</dbReference>
<dbReference type="GO" id="GO:0016627">
    <property type="term" value="F:oxidoreductase activity, acting on the CH-CH group of donors"/>
    <property type="evidence" value="ECO:0007669"/>
    <property type="project" value="InterPro"/>
</dbReference>
<accession>A0A4Y9M7Z4</accession>
<dbReference type="InterPro" id="IPR037069">
    <property type="entry name" value="AcylCoA_DH/ox_N_sf"/>
</dbReference>
<comment type="caution">
    <text evidence="4">The sequence shown here is derived from an EMBL/GenBank/DDBJ whole genome shotgun (WGS) entry which is preliminary data.</text>
</comment>
<keyword evidence="1" id="KW-0560">Oxidoreductase</keyword>
<dbReference type="SUPFAM" id="SSF56645">
    <property type="entry name" value="Acyl-CoA dehydrogenase NM domain-like"/>
    <property type="match status" value="1"/>
</dbReference>
<evidence type="ECO:0000259" key="2">
    <source>
        <dbReference type="Pfam" id="PF02771"/>
    </source>
</evidence>
<organism evidence="4 5">
    <name type="scientific">Bradyrhizobium niftali</name>
    <dbReference type="NCBI Taxonomy" id="2560055"/>
    <lineage>
        <taxon>Bacteria</taxon>
        <taxon>Pseudomonadati</taxon>
        <taxon>Pseudomonadota</taxon>
        <taxon>Alphaproteobacteria</taxon>
        <taxon>Hyphomicrobiales</taxon>
        <taxon>Nitrobacteraceae</taxon>
        <taxon>Bradyrhizobium</taxon>
    </lineage>
</organism>
<dbReference type="Proteomes" id="UP000297966">
    <property type="component" value="Unassembled WGS sequence"/>
</dbReference>
<dbReference type="InterPro" id="IPR009100">
    <property type="entry name" value="AcylCoA_DH/oxidase_NM_dom_sf"/>
</dbReference>
<evidence type="ECO:0008006" key="6">
    <source>
        <dbReference type="Google" id="ProtNLM"/>
    </source>
</evidence>
<dbReference type="OrthoDB" id="2986495at2"/>
<reference evidence="4 5" key="1">
    <citation type="submission" date="2019-03" db="EMBL/GenBank/DDBJ databases">
        <title>Bradyrhizobium diversity isolated from nodules of Chamaecrista fasciculata.</title>
        <authorList>
            <person name="Klepa M.S."/>
            <person name="Urquiaga M.O."/>
            <person name="Hungria M."/>
            <person name="Delamuta J.R."/>
        </authorList>
    </citation>
    <scope>NUCLEOTIDE SEQUENCE [LARGE SCALE GENOMIC DNA]</scope>
    <source>
        <strain evidence="4 5">CNPSo 3448</strain>
    </source>
</reference>
<evidence type="ECO:0000256" key="1">
    <source>
        <dbReference type="ARBA" id="ARBA00023002"/>
    </source>
</evidence>
<dbReference type="EMBL" id="SPQT01000001">
    <property type="protein sequence ID" value="TFV51309.1"/>
    <property type="molecule type" value="Genomic_DNA"/>
</dbReference>
<dbReference type="Gene3D" id="1.20.140.10">
    <property type="entry name" value="Butyryl-CoA Dehydrogenase, subunit A, domain 3"/>
    <property type="match status" value="1"/>
</dbReference>
<dbReference type="GO" id="GO:0050660">
    <property type="term" value="F:flavin adenine dinucleotide binding"/>
    <property type="evidence" value="ECO:0007669"/>
    <property type="project" value="InterPro"/>
</dbReference>
<dbReference type="InterPro" id="IPR013107">
    <property type="entry name" value="Acyl-CoA_DH_C"/>
</dbReference>
<dbReference type="InterPro" id="IPR046373">
    <property type="entry name" value="Acyl-CoA_Oxase/DH_mid-dom_sf"/>
</dbReference>
<dbReference type="AlphaFoldDB" id="A0A4Y9M7Z4"/>
<dbReference type="InterPro" id="IPR013786">
    <property type="entry name" value="AcylCoA_DH/ox_N"/>
</dbReference>
<evidence type="ECO:0000313" key="5">
    <source>
        <dbReference type="Proteomes" id="UP000297966"/>
    </source>
</evidence>
<dbReference type="Pfam" id="PF02771">
    <property type="entry name" value="Acyl-CoA_dh_N"/>
    <property type="match status" value="1"/>
</dbReference>